<comment type="caution">
    <text evidence="6">The sequence shown here is derived from an EMBL/GenBank/DDBJ whole genome shotgun (WGS) entry which is preliminary data.</text>
</comment>
<dbReference type="GO" id="GO:0006367">
    <property type="term" value="P:transcription initiation at RNA polymerase II promoter"/>
    <property type="evidence" value="ECO:0007669"/>
    <property type="project" value="TreeGrafter"/>
</dbReference>
<dbReference type="InterPro" id="IPR027417">
    <property type="entry name" value="P-loop_NTPase"/>
</dbReference>
<evidence type="ECO:0000259" key="5">
    <source>
        <dbReference type="PROSITE" id="PS51194"/>
    </source>
</evidence>
<sequence length="80" mass="9016">PYICGKTSQSERIQILQNFQHNPRINTIFVSKVADTSFDLPDANVLIQISSHGGSRRQEAQRLGRILRAKKGVLNKTKIN</sequence>
<dbReference type="PROSITE" id="PS51194">
    <property type="entry name" value="HELICASE_CTER"/>
    <property type="match status" value="1"/>
</dbReference>
<feature type="non-terminal residue" evidence="6">
    <location>
        <position position="1"/>
    </location>
</feature>
<feature type="domain" description="Helicase C-terminal" evidence="5">
    <location>
        <begin position="1"/>
        <end position="80"/>
    </location>
</feature>
<dbReference type="PANTHER" id="PTHR11274:SF0">
    <property type="entry name" value="GENERAL TRANSCRIPTION AND DNA REPAIR FACTOR IIH HELICASE SUBUNIT XPB"/>
    <property type="match status" value="1"/>
</dbReference>
<dbReference type="GO" id="GO:0016787">
    <property type="term" value="F:hydrolase activity"/>
    <property type="evidence" value="ECO:0007669"/>
    <property type="project" value="UniProtKB-KW"/>
</dbReference>
<dbReference type="SUPFAM" id="SSF52540">
    <property type="entry name" value="P-loop containing nucleoside triphosphate hydrolases"/>
    <property type="match status" value="1"/>
</dbReference>
<protein>
    <recommendedName>
        <fullName evidence="5">Helicase C-terminal domain-containing protein</fullName>
    </recommendedName>
</protein>
<keyword evidence="2" id="KW-0378">Hydrolase</keyword>
<dbReference type="GO" id="GO:0097550">
    <property type="term" value="C:transcription preinitiation complex"/>
    <property type="evidence" value="ECO:0007669"/>
    <property type="project" value="TreeGrafter"/>
</dbReference>
<evidence type="ECO:0000313" key="6">
    <source>
        <dbReference type="EMBL" id="CAF4216045.1"/>
    </source>
</evidence>
<name>A0A8S2S8E0_9BILA</name>
<dbReference type="GO" id="GO:0043138">
    <property type="term" value="F:3'-5' DNA helicase activity"/>
    <property type="evidence" value="ECO:0007669"/>
    <property type="project" value="TreeGrafter"/>
</dbReference>
<organism evidence="6 7">
    <name type="scientific">Rotaria magnacalcarata</name>
    <dbReference type="NCBI Taxonomy" id="392030"/>
    <lineage>
        <taxon>Eukaryota</taxon>
        <taxon>Metazoa</taxon>
        <taxon>Spiralia</taxon>
        <taxon>Gnathifera</taxon>
        <taxon>Rotifera</taxon>
        <taxon>Eurotatoria</taxon>
        <taxon>Bdelloidea</taxon>
        <taxon>Philodinida</taxon>
        <taxon>Philodinidae</taxon>
        <taxon>Rotaria</taxon>
    </lineage>
</organism>
<evidence type="ECO:0000313" key="7">
    <source>
        <dbReference type="Proteomes" id="UP000681720"/>
    </source>
</evidence>
<keyword evidence="1" id="KW-0547">Nucleotide-binding</keyword>
<feature type="non-terminal residue" evidence="6">
    <location>
        <position position="80"/>
    </location>
</feature>
<accession>A0A8S2S8E0</accession>
<evidence type="ECO:0000256" key="4">
    <source>
        <dbReference type="ARBA" id="ARBA00022840"/>
    </source>
</evidence>
<evidence type="ECO:0000256" key="1">
    <source>
        <dbReference type="ARBA" id="ARBA00022741"/>
    </source>
</evidence>
<keyword evidence="3" id="KW-0347">Helicase</keyword>
<keyword evidence="4" id="KW-0067">ATP-binding</keyword>
<dbReference type="EMBL" id="CAJOBJ010021241">
    <property type="protein sequence ID" value="CAF4216045.1"/>
    <property type="molecule type" value="Genomic_DNA"/>
</dbReference>
<dbReference type="GO" id="GO:0005675">
    <property type="term" value="C:transcription factor TFIIH holo complex"/>
    <property type="evidence" value="ECO:0007669"/>
    <property type="project" value="TreeGrafter"/>
</dbReference>
<dbReference type="InterPro" id="IPR050615">
    <property type="entry name" value="ATP-dep_DNA_Helicase"/>
</dbReference>
<evidence type="ECO:0000256" key="3">
    <source>
        <dbReference type="ARBA" id="ARBA00022806"/>
    </source>
</evidence>
<gene>
    <name evidence="6" type="ORF">GIL414_LOCUS22183</name>
</gene>
<dbReference type="GO" id="GO:0005524">
    <property type="term" value="F:ATP binding"/>
    <property type="evidence" value="ECO:0007669"/>
    <property type="project" value="UniProtKB-KW"/>
</dbReference>
<dbReference type="Pfam" id="PF16203">
    <property type="entry name" value="ERCC3_RAD25_C"/>
    <property type="match status" value="1"/>
</dbReference>
<dbReference type="AlphaFoldDB" id="A0A8S2S8E0"/>
<proteinExistence type="predicted"/>
<evidence type="ECO:0000256" key="2">
    <source>
        <dbReference type="ARBA" id="ARBA00022801"/>
    </source>
</evidence>
<dbReference type="GO" id="GO:0000112">
    <property type="term" value="C:nucleotide-excision repair factor 3 complex"/>
    <property type="evidence" value="ECO:0007669"/>
    <property type="project" value="TreeGrafter"/>
</dbReference>
<dbReference type="Gene3D" id="3.40.50.300">
    <property type="entry name" value="P-loop containing nucleotide triphosphate hydrolases"/>
    <property type="match status" value="1"/>
</dbReference>
<reference evidence="6" key="1">
    <citation type="submission" date="2021-02" db="EMBL/GenBank/DDBJ databases">
        <authorList>
            <person name="Nowell W R."/>
        </authorList>
    </citation>
    <scope>NUCLEOTIDE SEQUENCE</scope>
</reference>
<dbReference type="PANTHER" id="PTHR11274">
    <property type="entry name" value="RAD25/XP-B DNA REPAIR HELICASE"/>
    <property type="match status" value="1"/>
</dbReference>
<dbReference type="InterPro" id="IPR001650">
    <property type="entry name" value="Helicase_C-like"/>
</dbReference>
<dbReference type="Proteomes" id="UP000681720">
    <property type="component" value="Unassembled WGS sequence"/>
</dbReference>
<dbReference type="InterPro" id="IPR032438">
    <property type="entry name" value="ERCC3_RAD25_C"/>
</dbReference>